<keyword evidence="4" id="KW-0812">Transmembrane</keyword>
<dbReference type="PROSITE" id="PS50082">
    <property type="entry name" value="WD_REPEATS_2"/>
    <property type="match status" value="1"/>
</dbReference>
<dbReference type="AlphaFoldDB" id="A0A3Q2FJJ6"/>
<evidence type="ECO:0000313" key="5">
    <source>
        <dbReference type="Ensembl" id="ENSCVAP00000004600.1"/>
    </source>
</evidence>
<dbReference type="Proteomes" id="UP000265020">
    <property type="component" value="Unassembled WGS sequence"/>
</dbReference>
<dbReference type="Pfam" id="PF00400">
    <property type="entry name" value="WD40"/>
    <property type="match status" value="1"/>
</dbReference>
<keyword evidence="1 3" id="KW-0853">WD repeat</keyword>
<evidence type="ECO:0000256" key="1">
    <source>
        <dbReference type="ARBA" id="ARBA00022574"/>
    </source>
</evidence>
<reference evidence="5" key="2">
    <citation type="submission" date="2025-09" db="UniProtKB">
        <authorList>
            <consortium name="Ensembl"/>
        </authorList>
    </citation>
    <scope>IDENTIFICATION</scope>
</reference>
<dbReference type="InterPro" id="IPR036322">
    <property type="entry name" value="WD40_repeat_dom_sf"/>
</dbReference>
<evidence type="ECO:0000256" key="3">
    <source>
        <dbReference type="PROSITE-ProRule" id="PRU00221"/>
    </source>
</evidence>
<keyword evidence="4" id="KW-0472">Membrane</keyword>
<dbReference type="PROSITE" id="PS00678">
    <property type="entry name" value="WD_REPEATS_1"/>
    <property type="match status" value="1"/>
</dbReference>
<proteinExistence type="predicted"/>
<organism evidence="5 6">
    <name type="scientific">Cyprinodon variegatus</name>
    <name type="common">Sheepshead minnow</name>
    <dbReference type="NCBI Taxonomy" id="28743"/>
    <lineage>
        <taxon>Eukaryota</taxon>
        <taxon>Metazoa</taxon>
        <taxon>Chordata</taxon>
        <taxon>Craniata</taxon>
        <taxon>Vertebrata</taxon>
        <taxon>Euteleostomi</taxon>
        <taxon>Actinopterygii</taxon>
        <taxon>Neopterygii</taxon>
        <taxon>Teleostei</taxon>
        <taxon>Neoteleostei</taxon>
        <taxon>Acanthomorphata</taxon>
        <taxon>Ovalentaria</taxon>
        <taxon>Atherinomorphae</taxon>
        <taxon>Cyprinodontiformes</taxon>
        <taxon>Cyprinodontidae</taxon>
        <taxon>Cyprinodon</taxon>
    </lineage>
</organism>
<dbReference type="Gene3D" id="2.130.10.10">
    <property type="entry name" value="YVTN repeat-like/Quinoprotein amine dehydrogenase"/>
    <property type="match status" value="1"/>
</dbReference>
<dbReference type="InterPro" id="IPR001680">
    <property type="entry name" value="WD40_rpt"/>
</dbReference>
<reference evidence="5" key="1">
    <citation type="submission" date="2025-08" db="UniProtKB">
        <authorList>
            <consortium name="Ensembl"/>
        </authorList>
    </citation>
    <scope>IDENTIFICATION</scope>
</reference>
<dbReference type="InterPro" id="IPR019775">
    <property type="entry name" value="WD40_repeat_CS"/>
</dbReference>
<dbReference type="SUPFAM" id="SSF50978">
    <property type="entry name" value="WD40 repeat-like"/>
    <property type="match status" value="1"/>
</dbReference>
<keyword evidence="4" id="KW-1133">Transmembrane helix</keyword>
<dbReference type="STRING" id="28743.ENSCVAP00000004600"/>
<name>A0A3Q2FJJ6_CYPVA</name>
<dbReference type="PROSITE" id="PS50294">
    <property type="entry name" value="WD_REPEATS_REGION"/>
    <property type="match status" value="1"/>
</dbReference>
<keyword evidence="2" id="KW-0677">Repeat</keyword>
<evidence type="ECO:0000313" key="6">
    <source>
        <dbReference type="Proteomes" id="UP000265020"/>
    </source>
</evidence>
<dbReference type="SMART" id="SM00320">
    <property type="entry name" value="WD40"/>
    <property type="match status" value="1"/>
</dbReference>
<keyword evidence="6" id="KW-1185">Reference proteome</keyword>
<feature type="repeat" description="WD" evidence="3">
    <location>
        <begin position="9"/>
        <end position="45"/>
    </location>
</feature>
<dbReference type="InterPro" id="IPR015943">
    <property type="entry name" value="WD40/YVTN_repeat-like_dom_sf"/>
</dbReference>
<accession>A0A3Q2FJJ6</accession>
<dbReference type="Ensembl" id="ENSCVAT00000008084.1">
    <property type="protein sequence ID" value="ENSCVAP00000004600.1"/>
    <property type="gene ID" value="ENSCVAG00000005904.1"/>
</dbReference>
<evidence type="ECO:0000256" key="2">
    <source>
        <dbReference type="ARBA" id="ARBA00022737"/>
    </source>
</evidence>
<evidence type="ECO:0000256" key="4">
    <source>
        <dbReference type="SAM" id="Phobius"/>
    </source>
</evidence>
<sequence length="66" mass="7057">MITDRTVSLSGHDHNVSSVAIMPNGDHIVSASRDKTIKMWEVATGLGVPLILPPCLILSCFPLFPG</sequence>
<protein>
    <submittedName>
        <fullName evidence="5">Uncharacterized protein</fullName>
    </submittedName>
</protein>
<feature type="transmembrane region" description="Helical" evidence="4">
    <location>
        <begin position="42"/>
        <end position="64"/>
    </location>
</feature>